<reference evidence="2" key="1">
    <citation type="submission" date="2020-05" db="EMBL/GenBank/DDBJ databases">
        <authorList>
            <person name="Chiriac C."/>
            <person name="Salcher M."/>
            <person name="Ghai R."/>
            <person name="Kavagutti S V."/>
        </authorList>
    </citation>
    <scope>NUCLEOTIDE SEQUENCE</scope>
</reference>
<feature type="compositionally biased region" description="Polar residues" evidence="1">
    <location>
        <begin position="18"/>
        <end position="32"/>
    </location>
</feature>
<sequence length="148" mass="16501">MALANPSSRRGLKDESETCSTAPTKRSISRSVTADRGRRPTKKISRSSLMAKAIPYKEAFLDKHQACTAASLSSGLRITKALILKEWLPTIRAQWVCSFFSPGKVMRYVSESFCSNSKSCDSRNSSIVIRGSIAAIKFQLFLMQHYFL</sequence>
<proteinExistence type="predicted"/>
<evidence type="ECO:0000256" key="1">
    <source>
        <dbReference type="SAM" id="MobiDB-lite"/>
    </source>
</evidence>
<organism evidence="2">
    <name type="scientific">freshwater metagenome</name>
    <dbReference type="NCBI Taxonomy" id="449393"/>
    <lineage>
        <taxon>unclassified sequences</taxon>
        <taxon>metagenomes</taxon>
        <taxon>ecological metagenomes</taxon>
    </lineage>
</organism>
<name>A0A6J6LXQ5_9ZZZZ</name>
<protein>
    <submittedName>
        <fullName evidence="2">Unannotated protein</fullName>
    </submittedName>
</protein>
<feature type="region of interest" description="Disordered" evidence="1">
    <location>
        <begin position="1"/>
        <end position="45"/>
    </location>
</feature>
<dbReference type="AlphaFoldDB" id="A0A6J6LXQ5"/>
<evidence type="ECO:0000313" key="2">
    <source>
        <dbReference type="EMBL" id="CAB4666591.1"/>
    </source>
</evidence>
<dbReference type="EMBL" id="CAEZWQ010000098">
    <property type="protein sequence ID" value="CAB4666591.1"/>
    <property type="molecule type" value="Genomic_DNA"/>
</dbReference>
<gene>
    <name evidence="2" type="ORF">UFOPK2275_00854</name>
</gene>
<accession>A0A6J6LXQ5</accession>